<dbReference type="InterPro" id="IPR036097">
    <property type="entry name" value="HisK_dim/P_sf"/>
</dbReference>
<evidence type="ECO:0000256" key="3">
    <source>
        <dbReference type="ARBA" id="ARBA00022553"/>
    </source>
</evidence>
<dbReference type="Proteomes" id="UP000541535">
    <property type="component" value="Unassembled WGS sequence"/>
</dbReference>
<name>A0A7W5BDU6_9BURK</name>
<dbReference type="PROSITE" id="PS50109">
    <property type="entry name" value="HIS_KIN"/>
    <property type="match status" value="1"/>
</dbReference>
<dbReference type="Gene3D" id="1.10.287.130">
    <property type="match status" value="1"/>
</dbReference>
<dbReference type="Gene3D" id="3.40.50.2300">
    <property type="match status" value="1"/>
</dbReference>
<evidence type="ECO:0000256" key="2">
    <source>
        <dbReference type="ARBA" id="ARBA00012438"/>
    </source>
</evidence>
<dbReference type="InterPro" id="IPR005467">
    <property type="entry name" value="His_kinase_dom"/>
</dbReference>
<reference evidence="8 9" key="1">
    <citation type="submission" date="2020-08" db="EMBL/GenBank/DDBJ databases">
        <title>Genomic Encyclopedia of Type Strains, Phase III (KMG-III): the genomes of soil and plant-associated and newly described type strains.</title>
        <authorList>
            <person name="Whitman W."/>
        </authorList>
    </citation>
    <scope>NUCLEOTIDE SEQUENCE [LARGE SCALE GENOMIC DNA]</scope>
    <source>
        <strain evidence="8 9">CECT 8897</strain>
    </source>
</reference>
<gene>
    <name evidence="8" type="ORF">FHS03_004089</name>
</gene>
<dbReference type="SMART" id="SM00448">
    <property type="entry name" value="REC"/>
    <property type="match status" value="1"/>
</dbReference>
<dbReference type="InterPro" id="IPR003594">
    <property type="entry name" value="HATPase_dom"/>
</dbReference>
<dbReference type="SMART" id="SM00387">
    <property type="entry name" value="HATPase_c"/>
    <property type="match status" value="1"/>
</dbReference>
<feature type="domain" description="Response regulatory" evidence="7">
    <location>
        <begin position="1"/>
        <end position="92"/>
    </location>
</feature>
<dbReference type="PANTHER" id="PTHR43065:SF47">
    <property type="match status" value="1"/>
</dbReference>
<evidence type="ECO:0000256" key="1">
    <source>
        <dbReference type="ARBA" id="ARBA00000085"/>
    </source>
</evidence>
<protein>
    <recommendedName>
        <fullName evidence="2">histidine kinase</fullName>
        <ecNumber evidence="2">2.7.13.3</ecNumber>
    </recommendedName>
</protein>
<dbReference type="SUPFAM" id="SSF52172">
    <property type="entry name" value="CheY-like"/>
    <property type="match status" value="1"/>
</dbReference>
<evidence type="ECO:0000259" key="7">
    <source>
        <dbReference type="PROSITE" id="PS50110"/>
    </source>
</evidence>
<dbReference type="InterPro" id="IPR011006">
    <property type="entry name" value="CheY-like_superfamily"/>
</dbReference>
<dbReference type="AlphaFoldDB" id="A0A7W5BDU6"/>
<evidence type="ECO:0000313" key="8">
    <source>
        <dbReference type="EMBL" id="MBB3121016.1"/>
    </source>
</evidence>
<dbReference type="SUPFAM" id="SSF55874">
    <property type="entry name" value="ATPase domain of HSP90 chaperone/DNA topoisomerase II/histidine kinase"/>
    <property type="match status" value="1"/>
</dbReference>
<keyword evidence="9" id="KW-1185">Reference proteome</keyword>
<comment type="catalytic activity">
    <reaction evidence="1">
        <text>ATP + protein L-histidine = ADP + protein N-phospho-L-histidine.</text>
        <dbReference type="EC" id="2.7.13.3"/>
    </reaction>
</comment>
<dbReference type="PRINTS" id="PR00344">
    <property type="entry name" value="BCTRLSENSOR"/>
</dbReference>
<keyword evidence="3 4" id="KW-0597">Phosphoprotein</keyword>
<dbReference type="EC" id="2.7.13.3" evidence="2"/>
<keyword evidence="5" id="KW-0175">Coiled coil</keyword>
<evidence type="ECO:0000313" key="9">
    <source>
        <dbReference type="Proteomes" id="UP000541535"/>
    </source>
</evidence>
<evidence type="ECO:0000256" key="5">
    <source>
        <dbReference type="SAM" id="Coils"/>
    </source>
</evidence>
<dbReference type="PANTHER" id="PTHR43065">
    <property type="entry name" value="SENSOR HISTIDINE KINASE"/>
    <property type="match status" value="1"/>
</dbReference>
<dbReference type="PROSITE" id="PS50110">
    <property type="entry name" value="RESPONSE_REGULATORY"/>
    <property type="match status" value="1"/>
</dbReference>
<dbReference type="Gene3D" id="3.30.565.10">
    <property type="entry name" value="Histidine kinase-like ATPase, C-terminal domain"/>
    <property type="match status" value="1"/>
</dbReference>
<dbReference type="InterPro" id="IPR004358">
    <property type="entry name" value="Sig_transdc_His_kin-like_C"/>
</dbReference>
<feature type="modified residue" description="4-aspartylphosphate" evidence="4">
    <location>
        <position position="24"/>
    </location>
</feature>
<dbReference type="EMBL" id="JACHXD010000013">
    <property type="protein sequence ID" value="MBB3121016.1"/>
    <property type="molecule type" value="Genomic_DNA"/>
</dbReference>
<keyword evidence="8" id="KW-0808">Transferase</keyword>
<sequence length="381" mass="41939">MEAESGEATLLLTLEQDCHLILLDVHMPGMDGFETARHLQMTERTRNIPIVFITAVFMSDEFIGRGYALGAVDYLVKPLDDNLLLNRVRQYQYLHEREMALERRTRDLLAANNQLQEALNRLHLAQDKLVQSEKLAALGAIVAAVAHELNTPIGNCMTVASALEDQVGDFEKVLAQGPALKRSQLSDYLSNCHTALQLMMRGLHRAADLVANFKQVAVDHTSSQRRSFDLRETIGGVVALMKTSLRKSPYQIELAIPEGLHMDSYPGPLDQIVSNLINNSVLHGFQGRDHGQMRLQASLEGPHHVRLHYSDDGCGMSEEVRAHVFDPFFTTRLGKGGSGLGMNICYNLVTGLLGGSIEARATPDGGRAFLIVLPLVAPPSS</sequence>
<accession>A0A7W5BDU6</accession>
<organism evidence="8 9">
    <name type="scientific">Pseudoduganella violacea</name>
    <dbReference type="NCBI Taxonomy" id="1715466"/>
    <lineage>
        <taxon>Bacteria</taxon>
        <taxon>Pseudomonadati</taxon>
        <taxon>Pseudomonadota</taxon>
        <taxon>Betaproteobacteria</taxon>
        <taxon>Burkholderiales</taxon>
        <taxon>Oxalobacteraceae</taxon>
        <taxon>Telluria group</taxon>
        <taxon>Pseudoduganella</taxon>
    </lineage>
</organism>
<dbReference type="Pfam" id="PF00072">
    <property type="entry name" value="Response_reg"/>
    <property type="match status" value="1"/>
</dbReference>
<proteinExistence type="predicted"/>
<dbReference type="CDD" id="cd00082">
    <property type="entry name" value="HisKA"/>
    <property type="match status" value="1"/>
</dbReference>
<dbReference type="Pfam" id="PF02518">
    <property type="entry name" value="HATPase_c"/>
    <property type="match status" value="1"/>
</dbReference>
<feature type="domain" description="Histidine kinase" evidence="6">
    <location>
        <begin position="144"/>
        <end position="377"/>
    </location>
</feature>
<dbReference type="InterPro" id="IPR003661">
    <property type="entry name" value="HisK_dim/P_dom"/>
</dbReference>
<comment type="caution">
    <text evidence="8">The sequence shown here is derived from an EMBL/GenBank/DDBJ whole genome shotgun (WGS) entry which is preliminary data.</text>
</comment>
<dbReference type="InterPro" id="IPR001789">
    <property type="entry name" value="Sig_transdc_resp-reg_receiver"/>
</dbReference>
<feature type="coiled-coil region" evidence="5">
    <location>
        <begin position="101"/>
        <end position="135"/>
    </location>
</feature>
<dbReference type="InterPro" id="IPR036890">
    <property type="entry name" value="HATPase_C_sf"/>
</dbReference>
<dbReference type="RefSeq" id="WP_183442764.1">
    <property type="nucleotide sequence ID" value="NZ_JACHXD010000013.1"/>
</dbReference>
<evidence type="ECO:0000256" key="4">
    <source>
        <dbReference type="PROSITE-ProRule" id="PRU00169"/>
    </source>
</evidence>
<dbReference type="GO" id="GO:0000155">
    <property type="term" value="F:phosphorelay sensor kinase activity"/>
    <property type="evidence" value="ECO:0007669"/>
    <property type="project" value="InterPro"/>
</dbReference>
<keyword evidence="8" id="KW-0418">Kinase</keyword>
<evidence type="ECO:0000259" key="6">
    <source>
        <dbReference type="PROSITE" id="PS50109"/>
    </source>
</evidence>
<dbReference type="SUPFAM" id="SSF47384">
    <property type="entry name" value="Homodimeric domain of signal transducing histidine kinase"/>
    <property type="match status" value="1"/>
</dbReference>